<dbReference type="Pfam" id="PF00149">
    <property type="entry name" value="Metallophos"/>
    <property type="match status" value="1"/>
</dbReference>
<comment type="caution">
    <text evidence="9">The sequence shown here is derived from an EMBL/GenBank/DDBJ whole genome shotgun (WGS) entry which is preliminary data.</text>
</comment>
<dbReference type="SUPFAM" id="SSF56300">
    <property type="entry name" value="Metallo-dependent phosphatases"/>
    <property type="match status" value="1"/>
</dbReference>
<dbReference type="EMBL" id="BFEA01000172">
    <property type="protein sequence ID" value="GBG72812.1"/>
    <property type="molecule type" value="Genomic_DNA"/>
</dbReference>
<evidence type="ECO:0000256" key="4">
    <source>
        <dbReference type="ARBA" id="ARBA00023180"/>
    </source>
</evidence>
<dbReference type="AlphaFoldDB" id="A0A388KS19"/>
<feature type="compositionally biased region" description="Basic and acidic residues" evidence="6">
    <location>
        <begin position="7"/>
        <end position="16"/>
    </location>
</feature>
<evidence type="ECO:0000256" key="6">
    <source>
        <dbReference type="SAM" id="MobiDB-lite"/>
    </source>
</evidence>
<organism evidence="9 10">
    <name type="scientific">Chara braunii</name>
    <name type="common">Braun's stonewort</name>
    <dbReference type="NCBI Taxonomy" id="69332"/>
    <lineage>
        <taxon>Eukaryota</taxon>
        <taxon>Viridiplantae</taxon>
        <taxon>Streptophyta</taxon>
        <taxon>Charophyceae</taxon>
        <taxon>Charales</taxon>
        <taxon>Characeae</taxon>
        <taxon>Chara</taxon>
    </lineage>
</organism>
<dbReference type="InterPro" id="IPR015914">
    <property type="entry name" value="PAPs_N"/>
</dbReference>
<keyword evidence="2" id="KW-0732">Signal</keyword>
<dbReference type="EC" id="3.1.3.2" evidence="5"/>
<dbReference type="InterPro" id="IPR039331">
    <property type="entry name" value="PAPs-like"/>
</dbReference>
<dbReference type="InterPro" id="IPR004843">
    <property type="entry name" value="Calcineurin-like_PHP"/>
</dbReference>
<evidence type="ECO:0000259" key="8">
    <source>
        <dbReference type="Pfam" id="PF16656"/>
    </source>
</evidence>
<accession>A0A388KS19</accession>
<dbReference type="STRING" id="69332.A0A388KS19"/>
<evidence type="ECO:0000256" key="3">
    <source>
        <dbReference type="ARBA" id="ARBA00022801"/>
    </source>
</evidence>
<dbReference type="PANTHER" id="PTHR22953:SF153">
    <property type="entry name" value="PURPLE ACID PHOSPHATASE"/>
    <property type="match status" value="1"/>
</dbReference>
<dbReference type="OrthoDB" id="45007at2759"/>
<keyword evidence="4" id="KW-0325">Glycoprotein</keyword>
<feature type="compositionally biased region" description="Basic residues" evidence="6">
    <location>
        <begin position="77"/>
        <end position="91"/>
    </location>
</feature>
<dbReference type="PANTHER" id="PTHR22953">
    <property type="entry name" value="ACID PHOSPHATASE RELATED"/>
    <property type="match status" value="1"/>
</dbReference>
<evidence type="ECO:0000256" key="5">
    <source>
        <dbReference type="RuleBase" id="RU361203"/>
    </source>
</evidence>
<dbReference type="Gene3D" id="2.60.40.380">
    <property type="entry name" value="Purple acid phosphatase-like, N-terminal"/>
    <property type="match status" value="1"/>
</dbReference>
<dbReference type="Gramene" id="GBG72812">
    <property type="protein sequence ID" value="GBG72812"/>
    <property type="gene ID" value="CBR_g12379"/>
</dbReference>
<keyword evidence="3 5" id="KW-0378">Hydrolase</keyword>
<feature type="compositionally biased region" description="Low complexity" evidence="6">
    <location>
        <begin position="17"/>
        <end position="40"/>
    </location>
</feature>
<feature type="domain" description="Purple acid phosphatase N-terminal" evidence="8">
    <location>
        <begin position="153"/>
        <end position="240"/>
    </location>
</feature>
<dbReference type="OMA" id="TAHEHCY"/>
<gene>
    <name evidence="9" type="ORF">CBR_g12379</name>
</gene>
<protein>
    <recommendedName>
        <fullName evidence="5">Purple acid phosphatase</fullName>
        <ecNumber evidence="5">3.1.3.2</ecNumber>
    </recommendedName>
</protein>
<feature type="region of interest" description="Disordered" evidence="6">
    <location>
        <begin position="1"/>
        <end position="54"/>
    </location>
</feature>
<dbReference type="Gene3D" id="3.60.21.10">
    <property type="match status" value="1"/>
</dbReference>
<sequence>MSPTCVSRERWERHVEPSPSSPSSPSSSSPSSWPSLSSSSGAGRTQTGSDDLTELEVTTRGTIVIVAIAVVIPRHRRPHRCHRHRHHHHRQSRSESISHGRWTGSDDRTELERAVEYAIDEVDRYRRPSARPLVPVTYGIEIDEFGRRRPNVPEQVHVSYFGPNQMMVSFTTSDYGVPSAVEWGTESGKYTWQAIGFSLQYRFINYKSGLIHHVVLGVEYPLQPHQKYYYRCAKMGKELSFTMPPPLGANQPIKFGLLGDLGQTAWSASTLGHMKKTPLDMVLFAGDLSYADAYQPRWDTWGRLIEPSASSIPWMVVEGNHDQERLFGFEPEFKAYNARWQMPYKESGSDSNLYYSFEVAGAHIIMLNSFTDFKENSTLYSWLKGDLGRVDRQRTPWLIVLFHSPWYNSNYAHKNDGEEMRKAIEDLLYSAKVDLVFTGHVHAYERTKPMYNWKESPCGITYIVVGDGGNREGLVRRWKVKSIVDSFGGGS</sequence>
<dbReference type="SUPFAM" id="SSF49363">
    <property type="entry name" value="Purple acid phosphatase, N-terminal domain"/>
    <property type="match status" value="1"/>
</dbReference>
<dbReference type="InterPro" id="IPR029052">
    <property type="entry name" value="Metallo-depent_PP-like"/>
</dbReference>
<feature type="region of interest" description="Disordered" evidence="6">
    <location>
        <begin position="77"/>
        <end position="104"/>
    </location>
</feature>
<proteinExistence type="inferred from homology"/>
<keyword evidence="10" id="KW-1185">Reference proteome</keyword>
<dbReference type="Pfam" id="PF16656">
    <property type="entry name" value="Pur_ac_phosph_N"/>
    <property type="match status" value="1"/>
</dbReference>
<feature type="domain" description="Calcineurin-like phosphoesterase" evidence="7">
    <location>
        <begin position="254"/>
        <end position="444"/>
    </location>
</feature>
<dbReference type="CDD" id="cd00839">
    <property type="entry name" value="MPP_PAPs"/>
    <property type="match status" value="1"/>
</dbReference>
<dbReference type="InterPro" id="IPR041792">
    <property type="entry name" value="MPP_PAP"/>
</dbReference>
<evidence type="ECO:0000259" key="7">
    <source>
        <dbReference type="Pfam" id="PF00149"/>
    </source>
</evidence>
<evidence type="ECO:0000256" key="1">
    <source>
        <dbReference type="ARBA" id="ARBA00008723"/>
    </source>
</evidence>
<name>A0A388KS19_CHABU</name>
<evidence type="ECO:0000313" key="10">
    <source>
        <dbReference type="Proteomes" id="UP000265515"/>
    </source>
</evidence>
<comment type="similarity">
    <text evidence="1 5">Belongs to the metallophosphoesterase superfamily. Purple acid phosphatase family.</text>
</comment>
<evidence type="ECO:0000256" key="2">
    <source>
        <dbReference type="ARBA" id="ARBA00022729"/>
    </source>
</evidence>
<dbReference type="GO" id="GO:0046872">
    <property type="term" value="F:metal ion binding"/>
    <property type="evidence" value="ECO:0007669"/>
    <property type="project" value="InterPro"/>
</dbReference>
<comment type="catalytic activity">
    <reaction evidence="5">
        <text>a phosphate monoester + H2O = an alcohol + phosphate</text>
        <dbReference type="Rhea" id="RHEA:15017"/>
        <dbReference type="ChEBI" id="CHEBI:15377"/>
        <dbReference type="ChEBI" id="CHEBI:30879"/>
        <dbReference type="ChEBI" id="CHEBI:43474"/>
        <dbReference type="ChEBI" id="CHEBI:67140"/>
        <dbReference type="EC" id="3.1.3.2"/>
    </reaction>
</comment>
<dbReference type="InterPro" id="IPR008963">
    <property type="entry name" value="Purple_acid_Pase-like_N"/>
</dbReference>
<dbReference type="GO" id="GO:0003993">
    <property type="term" value="F:acid phosphatase activity"/>
    <property type="evidence" value="ECO:0007669"/>
    <property type="project" value="UniProtKB-EC"/>
</dbReference>
<reference evidence="9 10" key="1">
    <citation type="journal article" date="2018" name="Cell">
        <title>The Chara Genome: Secondary Complexity and Implications for Plant Terrestrialization.</title>
        <authorList>
            <person name="Nishiyama T."/>
            <person name="Sakayama H."/>
            <person name="Vries J.D."/>
            <person name="Buschmann H."/>
            <person name="Saint-Marcoux D."/>
            <person name="Ullrich K.K."/>
            <person name="Haas F.B."/>
            <person name="Vanderstraeten L."/>
            <person name="Becker D."/>
            <person name="Lang D."/>
            <person name="Vosolsobe S."/>
            <person name="Rombauts S."/>
            <person name="Wilhelmsson P.K.I."/>
            <person name="Janitza P."/>
            <person name="Kern R."/>
            <person name="Heyl A."/>
            <person name="Rumpler F."/>
            <person name="Villalobos L.I.A.C."/>
            <person name="Clay J.M."/>
            <person name="Skokan R."/>
            <person name="Toyoda A."/>
            <person name="Suzuki Y."/>
            <person name="Kagoshima H."/>
            <person name="Schijlen E."/>
            <person name="Tajeshwar N."/>
            <person name="Catarino B."/>
            <person name="Hetherington A.J."/>
            <person name="Saltykova A."/>
            <person name="Bonnot C."/>
            <person name="Breuninger H."/>
            <person name="Symeonidi A."/>
            <person name="Radhakrishnan G.V."/>
            <person name="Van Nieuwerburgh F."/>
            <person name="Deforce D."/>
            <person name="Chang C."/>
            <person name="Karol K.G."/>
            <person name="Hedrich R."/>
            <person name="Ulvskov P."/>
            <person name="Glockner G."/>
            <person name="Delwiche C.F."/>
            <person name="Petrasek J."/>
            <person name="Van de Peer Y."/>
            <person name="Friml J."/>
            <person name="Beilby M."/>
            <person name="Dolan L."/>
            <person name="Kohara Y."/>
            <person name="Sugano S."/>
            <person name="Fujiyama A."/>
            <person name="Delaux P.-M."/>
            <person name="Quint M."/>
            <person name="TheiBen G."/>
            <person name="Hagemann M."/>
            <person name="Harholt J."/>
            <person name="Dunand C."/>
            <person name="Zachgo S."/>
            <person name="Langdale J."/>
            <person name="Maumus F."/>
            <person name="Straeten D.V.D."/>
            <person name="Gould S.B."/>
            <person name="Rensing S.A."/>
        </authorList>
    </citation>
    <scope>NUCLEOTIDE SEQUENCE [LARGE SCALE GENOMIC DNA]</scope>
    <source>
        <strain evidence="9 10">S276</strain>
    </source>
</reference>
<feature type="compositionally biased region" description="Polar residues" evidence="6">
    <location>
        <begin position="41"/>
        <end position="50"/>
    </location>
</feature>
<evidence type="ECO:0000313" key="9">
    <source>
        <dbReference type="EMBL" id="GBG72812.1"/>
    </source>
</evidence>
<dbReference type="Proteomes" id="UP000265515">
    <property type="component" value="Unassembled WGS sequence"/>
</dbReference>
<feature type="compositionally biased region" description="Basic and acidic residues" evidence="6">
    <location>
        <begin position="92"/>
        <end position="104"/>
    </location>
</feature>